<reference evidence="2 3" key="1">
    <citation type="journal article" date="2015" name="Sci. Rep.">
        <title>The power of single molecule real-time sequencing technology in the de novo assembly of a eukaryotic genome.</title>
        <authorList>
            <person name="Sakai H."/>
            <person name="Naito K."/>
            <person name="Ogiso-Tanaka E."/>
            <person name="Takahashi Y."/>
            <person name="Iseki K."/>
            <person name="Muto C."/>
            <person name="Satou K."/>
            <person name="Teruya K."/>
            <person name="Shiroma A."/>
            <person name="Shimoji M."/>
            <person name="Hirano T."/>
            <person name="Itoh T."/>
            <person name="Kaga A."/>
            <person name="Tomooka N."/>
        </authorList>
    </citation>
    <scope>NUCLEOTIDE SEQUENCE [LARGE SCALE GENOMIC DNA]</scope>
    <source>
        <strain evidence="3">cv. Shumari</strain>
    </source>
</reference>
<gene>
    <name evidence="2" type="primary">Vigan.04G184000</name>
    <name evidence="2" type="ORF">VIGAN_04184000</name>
</gene>
<evidence type="ECO:0000313" key="2">
    <source>
        <dbReference type="EMBL" id="BAT84457.1"/>
    </source>
</evidence>
<organism evidence="2 3">
    <name type="scientific">Vigna angularis var. angularis</name>
    <dbReference type="NCBI Taxonomy" id="157739"/>
    <lineage>
        <taxon>Eukaryota</taxon>
        <taxon>Viridiplantae</taxon>
        <taxon>Streptophyta</taxon>
        <taxon>Embryophyta</taxon>
        <taxon>Tracheophyta</taxon>
        <taxon>Spermatophyta</taxon>
        <taxon>Magnoliopsida</taxon>
        <taxon>eudicotyledons</taxon>
        <taxon>Gunneridae</taxon>
        <taxon>Pentapetalae</taxon>
        <taxon>rosids</taxon>
        <taxon>fabids</taxon>
        <taxon>Fabales</taxon>
        <taxon>Fabaceae</taxon>
        <taxon>Papilionoideae</taxon>
        <taxon>50 kb inversion clade</taxon>
        <taxon>NPAAA clade</taxon>
        <taxon>indigoferoid/millettioid clade</taxon>
        <taxon>Phaseoleae</taxon>
        <taxon>Vigna</taxon>
    </lineage>
</organism>
<proteinExistence type="predicted"/>
<feature type="domain" description="Tf2-1-like SH3-like" evidence="1">
    <location>
        <begin position="19"/>
        <end position="80"/>
    </location>
</feature>
<evidence type="ECO:0000313" key="3">
    <source>
        <dbReference type="Proteomes" id="UP000291084"/>
    </source>
</evidence>
<dbReference type="AlphaFoldDB" id="A0A0S3RV42"/>
<dbReference type="InterPro" id="IPR056924">
    <property type="entry name" value="SH3_Tf2-1"/>
</dbReference>
<keyword evidence="3" id="KW-1185">Reference proteome</keyword>
<dbReference type="Proteomes" id="UP000291084">
    <property type="component" value="Chromosome 4"/>
</dbReference>
<protein>
    <recommendedName>
        <fullName evidence="1">Tf2-1-like SH3-like domain-containing protein</fullName>
    </recommendedName>
</protein>
<dbReference type="EMBL" id="AP015037">
    <property type="protein sequence ID" value="BAT84457.1"/>
    <property type="molecule type" value="Genomic_DNA"/>
</dbReference>
<dbReference type="PANTHER" id="PTHR46148">
    <property type="entry name" value="CHROMO DOMAIN-CONTAINING PROTEIN"/>
    <property type="match status" value="1"/>
</dbReference>
<dbReference type="Pfam" id="PF24626">
    <property type="entry name" value="SH3_Tf2-1"/>
    <property type="match status" value="1"/>
</dbReference>
<accession>A0A0S3RV42</accession>
<sequence>MMVKQANRKRRPVTIKVDDWVYLKIRPHRQSSMLVRLHPKLSARYYGPFRVIQKVGEVAFRLLLPETARIHPVFHVSQLKLAIGARKVEKDLPTDLQMDGPSCCMKEGRE</sequence>
<name>A0A0S3RV42_PHAAN</name>
<dbReference type="PANTHER" id="PTHR46148:SF52">
    <property type="entry name" value="OS04G0603800 PROTEIN"/>
    <property type="match status" value="1"/>
</dbReference>
<evidence type="ECO:0000259" key="1">
    <source>
        <dbReference type="Pfam" id="PF24626"/>
    </source>
</evidence>